<dbReference type="Proteomes" id="UP000014480">
    <property type="component" value="Unassembled WGS sequence"/>
</dbReference>
<accession>N4VGJ4</accession>
<dbReference type="EMBL" id="AMCV02000028">
    <property type="protein sequence ID" value="TDZ17659.1"/>
    <property type="molecule type" value="Genomic_DNA"/>
</dbReference>
<dbReference type="eggNOG" id="ENOG502T6V6">
    <property type="taxonomic scope" value="Eukaryota"/>
</dbReference>
<comment type="caution">
    <text evidence="1">The sequence shown here is derived from an EMBL/GenBank/DDBJ whole genome shotgun (WGS) entry which is preliminary data.</text>
</comment>
<name>N4VGJ4_COLOR</name>
<evidence type="ECO:0000313" key="1">
    <source>
        <dbReference type="EMBL" id="TDZ17659.1"/>
    </source>
</evidence>
<proteinExistence type="predicted"/>
<gene>
    <name evidence="1" type="ORF">Cob_v009672</name>
</gene>
<dbReference type="AlphaFoldDB" id="N4VGJ4"/>
<reference evidence="2" key="1">
    <citation type="journal article" date="2013" name="New Phytol.">
        <title>Comparative genomic and transcriptomic analyses reveal the hemibiotrophic stage shift of Colletotrichum fungi.</title>
        <authorList>
            <person name="Gan P."/>
            <person name="Ikeda K."/>
            <person name="Irieda H."/>
            <person name="Narusaka M."/>
            <person name="O'Connell R.J."/>
            <person name="Narusaka Y."/>
            <person name="Takano Y."/>
            <person name="Kubo Y."/>
            <person name="Shirasu K."/>
        </authorList>
    </citation>
    <scope>NUCLEOTIDE SEQUENCE [LARGE SCALE GENOMIC DNA]</scope>
    <source>
        <strain evidence="2">104-T / ATCC 96160 / CBS 514.97 / LARS 414 / MAFF 240422</strain>
    </source>
</reference>
<evidence type="ECO:0000313" key="2">
    <source>
        <dbReference type="Proteomes" id="UP000014480"/>
    </source>
</evidence>
<organism evidence="1 2">
    <name type="scientific">Colletotrichum orbiculare (strain 104-T / ATCC 96160 / CBS 514.97 / LARS 414 / MAFF 240422)</name>
    <name type="common">Cucumber anthracnose fungus</name>
    <name type="synonym">Colletotrichum lagenarium</name>
    <dbReference type="NCBI Taxonomy" id="1213857"/>
    <lineage>
        <taxon>Eukaryota</taxon>
        <taxon>Fungi</taxon>
        <taxon>Dikarya</taxon>
        <taxon>Ascomycota</taxon>
        <taxon>Pezizomycotina</taxon>
        <taxon>Sordariomycetes</taxon>
        <taxon>Hypocreomycetidae</taxon>
        <taxon>Glomerellales</taxon>
        <taxon>Glomerellaceae</taxon>
        <taxon>Colletotrichum</taxon>
        <taxon>Colletotrichum orbiculare species complex</taxon>
    </lineage>
</organism>
<keyword evidence="2" id="KW-1185">Reference proteome</keyword>
<dbReference type="HOGENOM" id="CLU_2739894_0_0_1"/>
<sequence>MKLITTLVAVLVSLAVAAPTRQEKEPVLFGIMFIFDNGTFTDIFDVPETLSGYPIASHAVVINVFINPPQA</sequence>
<protein>
    <submittedName>
        <fullName evidence="1">Uncharacterized protein</fullName>
    </submittedName>
</protein>
<reference evidence="2" key="2">
    <citation type="journal article" date="2019" name="Mol. Plant Microbe Interact.">
        <title>Genome sequence resources for four phytopathogenic fungi from the Colletotrichum orbiculare species complex.</title>
        <authorList>
            <person name="Gan P."/>
            <person name="Tsushima A."/>
            <person name="Narusaka M."/>
            <person name="Narusaka Y."/>
            <person name="Takano Y."/>
            <person name="Kubo Y."/>
            <person name="Shirasu K."/>
        </authorList>
    </citation>
    <scope>GENOME REANNOTATION</scope>
    <source>
        <strain evidence="2">104-T / ATCC 96160 / CBS 514.97 / LARS 414 / MAFF 240422</strain>
    </source>
</reference>
<dbReference type="OrthoDB" id="4825202at2759"/>